<comment type="caution">
    <text evidence="2">The sequence shown here is derived from an EMBL/GenBank/DDBJ whole genome shotgun (WGS) entry which is preliminary data.</text>
</comment>
<dbReference type="EMBL" id="WTPW01001899">
    <property type="protein sequence ID" value="KAF0408419.1"/>
    <property type="molecule type" value="Genomic_DNA"/>
</dbReference>
<evidence type="ECO:0000313" key="3">
    <source>
        <dbReference type="Proteomes" id="UP000439903"/>
    </source>
</evidence>
<feature type="compositionally biased region" description="Polar residues" evidence="1">
    <location>
        <begin position="20"/>
        <end position="48"/>
    </location>
</feature>
<sequence>MQVPAPQTVEPVKQPRGSLPSLQTEEAKSNSTHQYFFPLISSQSQYASPDSDDNKDGEGEYNKEENRWHASFQLEKKTGSSTTPIKLRKRSMSGGKFGAINDATIKALEWKNDKQSDFAIKSDNSKHITKSFGWIIDVPVFIKDKARKTVTVSGNFARIDNSEPEPMLCLGMT</sequence>
<evidence type="ECO:0000256" key="1">
    <source>
        <dbReference type="SAM" id="MobiDB-lite"/>
    </source>
</evidence>
<organism evidence="2 3">
    <name type="scientific">Gigaspora margarita</name>
    <dbReference type="NCBI Taxonomy" id="4874"/>
    <lineage>
        <taxon>Eukaryota</taxon>
        <taxon>Fungi</taxon>
        <taxon>Fungi incertae sedis</taxon>
        <taxon>Mucoromycota</taxon>
        <taxon>Glomeromycotina</taxon>
        <taxon>Glomeromycetes</taxon>
        <taxon>Diversisporales</taxon>
        <taxon>Gigasporaceae</taxon>
        <taxon>Gigaspora</taxon>
    </lineage>
</organism>
<dbReference type="Proteomes" id="UP000439903">
    <property type="component" value="Unassembled WGS sequence"/>
</dbReference>
<reference evidence="2 3" key="1">
    <citation type="journal article" date="2019" name="Environ. Microbiol.">
        <title>At the nexus of three kingdoms: the genome of the mycorrhizal fungus Gigaspora margarita provides insights into plant, endobacterial and fungal interactions.</title>
        <authorList>
            <person name="Venice F."/>
            <person name="Ghignone S."/>
            <person name="Salvioli di Fossalunga A."/>
            <person name="Amselem J."/>
            <person name="Novero M."/>
            <person name="Xianan X."/>
            <person name="Sedzielewska Toro K."/>
            <person name="Morin E."/>
            <person name="Lipzen A."/>
            <person name="Grigoriev I.V."/>
            <person name="Henrissat B."/>
            <person name="Martin F.M."/>
            <person name="Bonfante P."/>
        </authorList>
    </citation>
    <scope>NUCLEOTIDE SEQUENCE [LARGE SCALE GENOMIC DNA]</scope>
    <source>
        <strain evidence="2 3">BEG34</strain>
    </source>
</reference>
<gene>
    <name evidence="2" type="ORF">F8M41_008499</name>
</gene>
<feature type="compositionally biased region" description="Basic and acidic residues" evidence="1">
    <location>
        <begin position="52"/>
        <end position="78"/>
    </location>
</feature>
<evidence type="ECO:0000313" key="2">
    <source>
        <dbReference type="EMBL" id="KAF0408419.1"/>
    </source>
</evidence>
<keyword evidence="3" id="KW-1185">Reference proteome</keyword>
<name>A0A8H3X4U1_GIGMA</name>
<proteinExistence type="predicted"/>
<dbReference type="AlphaFoldDB" id="A0A8H3X4U1"/>
<feature type="region of interest" description="Disordered" evidence="1">
    <location>
        <begin position="1"/>
        <end position="86"/>
    </location>
</feature>
<protein>
    <submittedName>
        <fullName evidence="2">Uncharacterized protein</fullName>
    </submittedName>
</protein>
<accession>A0A8H3X4U1</accession>